<dbReference type="GO" id="GO:0006289">
    <property type="term" value="P:nucleotide-excision repair"/>
    <property type="evidence" value="ECO:0007669"/>
    <property type="project" value="TreeGrafter"/>
</dbReference>
<comment type="cofactor">
    <cofactor evidence="1">
        <name>[4Fe-4S] cluster</name>
        <dbReference type="ChEBI" id="CHEBI:49883"/>
    </cofactor>
</comment>
<dbReference type="GO" id="GO:0016829">
    <property type="term" value="F:lyase activity"/>
    <property type="evidence" value="ECO:0007669"/>
    <property type="project" value="UniProtKB-KW"/>
</dbReference>
<keyword evidence="10" id="KW-0326">Glycosidase</keyword>
<keyword evidence="6" id="KW-0408">Iron</keyword>
<proteinExistence type="inferred from homology"/>
<evidence type="ECO:0000256" key="7">
    <source>
        <dbReference type="ARBA" id="ARBA00023014"/>
    </source>
</evidence>
<protein>
    <submittedName>
        <fullName evidence="12">DNA lyase</fullName>
    </submittedName>
</protein>
<reference evidence="12 13" key="2">
    <citation type="submission" date="2018-06" db="EMBL/GenBank/DDBJ databases">
        <title>Metagenomic assembly of (sub)arctic Cyanobacteria and their associated microbiome from non-axenic cultures.</title>
        <authorList>
            <person name="Baurain D."/>
        </authorList>
    </citation>
    <scope>NUCLEOTIDE SEQUENCE [LARGE SCALE GENOMIC DNA]</scope>
    <source>
        <strain evidence="12">ULC027bin1</strain>
    </source>
</reference>
<evidence type="ECO:0000313" key="13">
    <source>
        <dbReference type="Proteomes" id="UP000249794"/>
    </source>
</evidence>
<keyword evidence="5" id="KW-0378">Hydrolase</keyword>
<dbReference type="Proteomes" id="UP000249794">
    <property type="component" value="Unassembled WGS sequence"/>
</dbReference>
<evidence type="ECO:0000256" key="8">
    <source>
        <dbReference type="ARBA" id="ARBA00023204"/>
    </source>
</evidence>
<dbReference type="EMBL" id="QBMP01000029">
    <property type="protein sequence ID" value="PZO58681.1"/>
    <property type="molecule type" value="Genomic_DNA"/>
</dbReference>
<evidence type="ECO:0000256" key="10">
    <source>
        <dbReference type="ARBA" id="ARBA00023295"/>
    </source>
</evidence>
<dbReference type="SUPFAM" id="SSF48150">
    <property type="entry name" value="DNA-glycosylase"/>
    <property type="match status" value="1"/>
</dbReference>
<accession>A0A2W4ZJF6</accession>
<evidence type="ECO:0000256" key="1">
    <source>
        <dbReference type="ARBA" id="ARBA00001966"/>
    </source>
</evidence>
<dbReference type="Pfam" id="PF00730">
    <property type="entry name" value="HhH-GPD"/>
    <property type="match status" value="1"/>
</dbReference>
<dbReference type="InterPro" id="IPR011257">
    <property type="entry name" value="DNA_glycosylase"/>
</dbReference>
<dbReference type="GO" id="GO:0000703">
    <property type="term" value="F:oxidized pyrimidine nucleobase lesion DNA N-glycosylase activity"/>
    <property type="evidence" value="ECO:0007669"/>
    <property type="project" value="TreeGrafter"/>
</dbReference>
<organism evidence="12 13">
    <name type="scientific">Phormidesmis priestleyi</name>
    <dbReference type="NCBI Taxonomy" id="268141"/>
    <lineage>
        <taxon>Bacteria</taxon>
        <taxon>Bacillati</taxon>
        <taxon>Cyanobacteriota</taxon>
        <taxon>Cyanophyceae</taxon>
        <taxon>Leptolyngbyales</taxon>
        <taxon>Leptolyngbyaceae</taxon>
        <taxon>Phormidesmis</taxon>
    </lineage>
</organism>
<dbReference type="InterPro" id="IPR003265">
    <property type="entry name" value="HhH-GPD_domain"/>
</dbReference>
<dbReference type="InterPro" id="IPR003651">
    <property type="entry name" value="Endonuclease3_FeS-loop_motif"/>
</dbReference>
<dbReference type="GO" id="GO:0046872">
    <property type="term" value="F:metal ion binding"/>
    <property type="evidence" value="ECO:0007669"/>
    <property type="project" value="UniProtKB-KW"/>
</dbReference>
<dbReference type="SMART" id="SM00478">
    <property type="entry name" value="ENDO3c"/>
    <property type="match status" value="1"/>
</dbReference>
<dbReference type="FunFam" id="1.10.340.30:FF:000001">
    <property type="entry name" value="Endonuclease III"/>
    <property type="match status" value="1"/>
</dbReference>
<dbReference type="GO" id="GO:0051539">
    <property type="term" value="F:4 iron, 4 sulfur cluster binding"/>
    <property type="evidence" value="ECO:0007669"/>
    <property type="project" value="InterPro"/>
</dbReference>
<evidence type="ECO:0000313" key="12">
    <source>
        <dbReference type="EMBL" id="PZO58681.1"/>
    </source>
</evidence>
<sequence length="191" mass="21205">MFQLATEGYSSLFEQLVSCIISIRTYDEVSLPVSRRLFAKANTPQAINELSVAEIEALIAKSTYAERKAQQIWAIAQTILQTHNGELPADEATLLSFTGVGPKCAHLALGIACHQPYISVDVHVHRVMNRWGYVQTKTPEKTTKALAAKLPKEYWIETNRLLMPFGKHICKGQHPQCTSCPLADKCPKLGV</sequence>
<keyword evidence="8" id="KW-0234">DNA repair</keyword>
<name>A0A2W4ZJF6_9CYAN</name>
<dbReference type="GO" id="GO:0006285">
    <property type="term" value="P:base-excision repair, AP site formation"/>
    <property type="evidence" value="ECO:0007669"/>
    <property type="project" value="TreeGrafter"/>
</dbReference>
<evidence type="ECO:0000256" key="4">
    <source>
        <dbReference type="ARBA" id="ARBA00022763"/>
    </source>
</evidence>
<comment type="caution">
    <text evidence="12">The sequence shown here is derived from an EMBL/GenBank/DDBJ whole genome shotgun (WGS) entry which is preliminary data.</text>
</comment>
<reference evidence="13" key="1">
    <citation type="submission" date="2018-04" db="EMBL/GenBank/DDBJ databases">
        <authorList>
            <person name="Cornet L."/>
        </authorList>
    </citation>
    <scope>NUCLEOTIDE SEQUENCE [LARGE SCALE GENOMIC DNA]</scope>
</reference>
<evidence type="ECO:0000256" key="5">
    <source>
        <dbReference type="ARBA" id="ARBA00022801"/>
    </source>
</evidence>
<dbReference type="PANTHER" id="PTHR43286">
    <property type="entry name" value="ENDONUCLEASE III-LIKE PROTEIN 1"/>
    <property type="match status" value="1"/>
</dbReference>
<dbReference type="PANTHER" id="PTHR43286:SF1">
    <property type="entry name" value="ENDONUCLEASE III-LIKE PROTEIN 1"/>
    <property type="match status" value="1"/>
</dbReference>
<keyword evidence="9 12" id="KW-0456">Lyase</keyword>
<keyword evidence="4" id="KW-0227">DNA damage</keyword>
<dbReference type="Gene3D" id="1.10.1670.10">
    <property type="entry name" value="Helix-hairpin-Helix base-excision DNA repair enzymes (C-terminal)"/>
    <property type="match status" value="1"/>
</dbReference>
<evidence type="ECO:0000256" key="3">
    <source>
        <dbReference type="ARBA" id="ARBA00022723"/>
    </source>
</evidence>
<dbReference type="PIRSF" id="PIRSF001435">
    <property type="entry name" value="Nth"/>
    <property type="match status" value="1"/>
</dbReference>
<gene>
    <name evidence="12" type="ORF">DCF15_04690</name>
</gene>
<dbReference type="GO" id="GO:0003906">
    <property type="term" value="F:DNA-(apurinic or apyrimidinic site) endonuclease activity"/>
    <property type="evidence" value="ECO:0007669"/>
    <property type="project" value="TreeGrafter"/>
</dbReference>
<dbReference type="Gene3D" id="1.10.340.30">
    <property type="entry name" value="Hypothetical protein, domain 2"/>
    <property type="match status" value="1"/>
</dbReference>
<dbReference type="InterPro" id="IPR023170">
    <property type="entry name" value="HhH_base_excis_C"/>
</dbReference>
<keyword evidence="7" id="KW-0411">Iron-sulfur</keyword>
<dbReference type="AlphaFoldDB" id="A0A2W4ZJF6"/>
<dbReference type="SMART" id="SM00525">
    <property type="entry name" value="FES"/>
    <property type="match status" value="1"/>
</dbReference>
<evidence type="ECO:0000256" key="9">
    <source>
        <dbReference type="ARBA" id="ARBA00023239"/>
    </source>
</evidence>
<feature type="domain" description="HhH-GPD" evidence="11">
    <location>
        <begin position="21"/>
        <end position="168"/>
    </location>
</feature>
<comment type="similarity">
    <text evidence="2">Belongs to the Nth/MutY family.</text>
</comment>
<dbReference type="CDD" id="cd00056">
    <property type="entry name" value="ENDO3c"/>
    <property type="match status" value="1"/>
</dbReference>
<evidence type="ECO:0000256" key="2">
    <source>
        <dbReference type="ARBA" id="ARBA00008343"/>
    </source>
</evidence>
<keyword evidence="3" id="KW-0479">Metal-binding</keyword>
<evidence type="ECO:0000256" key="6">
    <source>
        <dbReference type="ARBA" id="ARBA00023004"/>
    </source>
</evidence>
<evidence type="ECO:0000259" key="11">
    <source>
        <dbReference type="SMART" id="SM00478"/>
    </source>
</evidence>